<dbReference type="AlphaFoldDB" id="A0A9P6FVE2"/>
<feature type="transmembrane region" description="Helical" evidence="2">
    <location>
        <begin position="6"/>
        <end position="30"/>
    </location>
</feature>
<evidence type="ECO:0000256" key="1">
    <source>
        <dbReference type="SAM" id="MobiDB-lite"/>
    </source>
</evidence>
<feature type="compositionally biased region" description="Low complexity" evidence="1">
    <location>
        <begin position="49"/>
        <end position="65"/>
    </location>
</feature>
<sequence length="160" mass="15355">MALSVVAIVFIAIGGVLVLGAISYIIHGCLAAHRRLRQQQEHTPRSLESASSITTKTSTPSTKTAVESVQPRGITSEKPAAKVNKPPPKKTQNTRSGNTSTTHDSSYIYYSGGGWGGDSGGSGGGCSSGGDGGGGGGGGCGGGDGGGGGGGCGGGDGGGC</sequence>
<dbReference type="EMBL" id="JAABOA010001008">
    <property type="protein sequence ID" value="KAF9582555.1"/>
    <property type="molecule type" value="Genomic_DNA"/>
</dbReference>
<evidence type="ECO:0000313" key="3">
    <source>
        <dbReference type="EMBL" id="KAF9582555.1"/>
    </source>
</evidence>
<feature type="compositionally biased region" description="Polar residues" evidence="1">
    <location>
        <begin position="91"/>
        <end position="105"/>
    </location>
</feature>
<keyword evidence="2" id="KW-0812">Transmembrane</keyword>
<accession>A0A9P6FVE2</accession>
<proteinExistence type="predicted"/>
<gene>
    <name evidence="3" type="ORF">BGW38_000064</name>
</gene>
<name>A0A9P6FVE2_9FUNG</name>
<protein>
    <submittedName>
        <fullName evidence="3">Uncharacterized protein</fullName>
    </submittedName>
</protein>
<evidence type="ECO:0000313" key="4">
    <source>
        <dbReference type="Proteomes" id="UP000780801"/>
    </source>
</evidence>
<keyword evidence="2" id="KW-0472">Membrane</keyword>
<feature type="region of interest" description="Disordered" evidence="1">
    <location>
        <begin position="127"/>
        <end position="160"/>
    </location>
</feature>
<comment type="caution">
    <text evidence="3">The sequence shown here is derived from an EMBL/GenBank/DDBJ whole genome shotgun (WGS) entry which is preliminary data.</text>
</comment>
<dbReference type="Proteomes" id="UP000780801">
    <property type="component" value="Unassembled WGS sequence"/>
</dbReference>
<feature type="region of interest" description="Disordered" evidence="1">
    <location>
        <begin position="41"/>
        <end position="105"/>
    </location>
</feature>
<keyword evidence="4" id="KW-1185">Reference proteome</keyword>
<evidence type="ECO:0000256" key="2">
    <source>
        <dbReference type="SAM" id="Phobius"/>
    </source>
</evidence>
<reference evidence="3" key="1">
    <citation type="journal article" date="2020" name="Fungal Divers.">
        <title>Resolving the Mortierellaceae phylogeny through synthesis of multi-gene phylogenetics and phylogenomics.</title>
        <authorList>
            <person name="Vandepol N."/>
            <person name="Liber J."/>
            <person name="Desiro A."/>
            <person name="Na H."/>
            <person name="Kennedy M."/>
            <person name="Barry K."/>
            <person name="Grigoriev I.V."/>
            <person name="Miller A.N."/>
            <person name="O'Donnell K."/>
            <person name="Stajich J.E."/>
            <person name="Bonito G."/>
        </authorList>
    </citation>
    <scope>NUCLEOTIDE SEQUENCE</scope>
    <source>
        <strain evidence="3">KOD1015</strain>
    </source>
</reference>
<organism evidence="3 4">
    <name type="scientific">Lunasporangiospora selenospora</name>
    <dbReference type="NCBI Taxonomy" id="979761"/>
    <lineage>
        <taxon>Eukaryota</taxon>
        <taxon>Fungi</taxon>
        <taxon>Fungi incertae sedis</taxon>
        <taxon>Mucoromycota</taxon>
        <taxon>Mortierellomycotina</taxon>
        <taxon>Mortierellomycetes</taxon>
        <taxon>Mortierellales</taxon>
        <taxon>Mortierellaceae</taxon>
        <taxon>Lunasporangiospora</taxon>
    </lineage>
</organism>
<keyword evidence="2" id="KW-1133">Transmembrane helix</keyword>